<dbReference type="GO" id="GO:0005789">
    <property type="term" value="C:endoplasmic reticulum membrane"/>
    <property type="evidence" value="ECO:0007669"/>
    <property type="project" value="TreeGrafter"/>
</dbReference>
<evidence type="ECO:0000313" key="3">
    <source>
        <dbReference type="EMBL" id="KZP10794.1"/>
    </source>
</evidence>
<accession>A0A165ZPN3</accession>
<feature type="transmembrane region" description="Helical" evidence="2">
    <location>
        <begin position="114"/>
        <end position="132"/>
    </location>
</feature>
<feature type="compositionally biased region" description="Basic and acidic residues" evidence="1">
    <location>
        <begin position="221"/>
        <end position="231"/>
    </location>
</feature>
<dbReference type="EMBL" id="KV417673">
    <property type="protein sequence ID" value="KZP10794.1"/>
    <property type="molecule type" value="Genomic_DNA"/>
</dbReference>
<name>A0A165ZPN3_9AGAM</name>
<feature type="transmembrane region" description="Helical" evidence="2">
    <location>
        <begin position="89"/>
        <end position="107"/>
    </location>
</feature>
<gene>
    <name evidence="3" type="ORF">FIBSPDRAFT_962783</name>
</gene>
<sequence>MAFCGGLVVVSGRRKAAVGRIELRILIMLYALSLPFYLLTQGSFLQQAWRHPASRAHRDSRGHRGGALLEPARNGIVATQVVENGSTSSIIPLAIAVAFFAATTYIAHDTTWHAAATAIYLPLMAHIVLGVLNEVRPMWFYVPSGVLFMLSRLDYFLSNKPICKGMNAKIDGSFVASLCETAALGVVYLAWRSITKEWWDDEYPVQEGGVGNPAFTQNRSPARDKSPRRNEDEGDPEVEMTNTKGRRRGLGYGLNDSCDATHAIR</sequence>
<keyword evidence="2" id="KW-0812">Transmembrane</keyword>
<dbReference type="PANTHER" id="PTHR35329">
    <property type="entry name" value="CHITIN SYNTHASE EXPORT CHAPERONE"/>
    <property type="match status" value="1"/>
</dbReference>
<dbReference type="GO" id="GO:0051082">
    <property type="term" value="F:unfolded protein binding"/>
    <property type="evidence" value="ECO:0007669"/>
    <property type="project" value="TreeGrafter"/>
</dbReference>
<evidence type="ECO:0000313" key="4">
    <source>
        <dbReference type="Proteomes" id="UP000076532"/>
    </source>
</evidence>
<dbReference type="Pfam" id="PF12271">
    <property type="entry name" value="Chs7"/>
    <property type="match status" value="1"/>
</dbReference>
<keyword evidence="2" id="KW-0472">Membrane</keyword>
<feature type="region of interest" description="Disordered" evidence="1">
    <location>
        <begin position="208"/>
        <end position="252"/>
    </location>
</feature>
<dbReference type="GO" id="GO:0006457">
    <property type="term" value="P:protein folding"/>
    <property type="evidence" value="ECO:0007669"/>
    <property type="project" value="TreeGrafter"/>
</dbReference>
<proteinExistence type="predicted"/>
<dbReference type="AlphaFoldDB" id="A0A165ZPN3"/>
<dbReference type="InterPro" id="IPR022057">
    <property type="entry name" value="Chs7"/>
</dbReference>
<reference evidence="3 4" key="1">
    <citation type="journal article" date="2016" name="Mol. Biol. Evol.">
        <title>Comparative Genomics of Early-Diverging Mushroom-Forming Fungi Provides Insights into the Origins of Lignocellulose Decay Capabilities.</title>
        <authorList>
            <person name="Nagy L.G."/>
            <person name="Riley R."/>
            <person name="Tritt A."/>
            <person name="Adam C."/>
            <person name="Daum C."/>
            <person name="Floudas D."/>
            <person name="Sun H."/>
            <person name="Yadav J.S."/>
            <person name="Pangilinan J."/>
            <person name="Larsson K.H."/>
            <person name="Matsuura K."/>
            <person name="Barry K."/>
            <person name="Labutti K."/>
            <person name="Kuo R."/>
            <person name="Ohm R.A."/>
            <person name="Bhattacharya S.S."/>
            <person name="Shirouzu T."/>
            <person name="Yoshinaga Y."/>
            <person name="Martin F.M."/>
            <person name="Grigoriev I.V."/>
            <person name="Hibbett D.S."/>
        </authorList>
    </citation>
    <scope>NUCLEOTIDE SEQUENCE [LARGE SCALE GENOMIC DNA]</scope>
    <source>
        <strain evidence="3 4">CBS 109695</strain>
    </source>
</reference>
<dbReference type="PANTHER" id="PTHR35329:SF1">
    <property type="entry name" value="CHITIN SYNTHASE EXPORT CHAPERONE"/>
    <property type="match status" value="1"/>
</dbReference>
<dbReference type="STRING" id="436010.A0A165ZPN3"/>
<evidence type="ECO:0000256" key="2">
    <source>
        <dbReference type="SAM" id="Phobius"/>
    </source>
</evidence>
<dbReference type="OrthoDB" id="5582162at2759"/>
<organism evidence="3 4">
    <name type="scientific">Athelia psychrophila</name>
    <dbReference type="NCBI Taxonomy" id="1759441"/>
    <lineage>
        <taxon>Eukaryota</taxon>
        <taxon>Fungi</taxon>
        <taxon>Dikarya</taxon>
        <taxon>Basidiomycota</taxon>
        <taxon>Agaricomycotina</taxon>
        <taxon>Agaricomycetes</taxon>
        <taxon>Agaricomycetidae</taxon>
        <taxon>Atheliales</taxon>
        <taxon>Atheliaceae</taxon>
        <taxon>Athelia</taxon>
    </lineage>
</organism>
<keyword evidence="2" id="KW-1133">Transmembrane helix</keyword>
<evidence type="ECO:0000256" key="1">
    <source>
        <dbReference type="SAM" id="MobiDB-lite"/>
    </source>
</evidence>
<feature type="transmembrane region" description="Helical" evidence="2">
    <location>
        <begin position="21"/>
        <end position="39"/>
    </location>
</feature>
<dbReference type="Proteomes" id="UP000076532">
    <property type="component" value="Unassembled WGS sequence"/>
</dbReference>
<protein>
    <submittedName>
        <fullName evidence="3">Uncharacterized protein</fullName>
    </submittedName>
</protein>
<keyword evidence="4" id="KW-1185">Reference proteome</keyword>